<keyword evidence="4 7" id="KW-1133">Transmembrane helix</keyword>
<dbReference type="PANTHER" id="PTHR30572">
    <property type="entry name" value="MEMBRANE COMPONENT OF TRANSPORTER-RELATED"/>
    <property type="match status" value="1"/>
</dbReference>
<feature type="transmembrane region" description="Helical" evidence="7">
    <location>
        <begin position="413"/>
        <end position="431"/>
    </location>
</feature>
<dbReference type="InterPro" id="IPR050250">
    <property type="entry name" value="Macrolide_Exporter_MacB"/>
</dbReference>
<dbReference type="Pfam" id="PF02687">
    <property type="entry name" value="FtsX"/>
    <property type="match status" value="2"/>
</dbReference>
<keyword evidence="2" id="KW-1003">Cell membrane</keyword>
<dbReference type="InterPro" id="IPR003838">
    <property type="entry name" value="ABC3_permease_C"/>
</dbReference>
<sequence>MPALLDPRRTVAAVVAVAMSAALITFALIVSDSFRSQLTADARASVGEADAVVLVDPRDTTADGRLSGQAVQEASQADGAAAVRLYTEGNVSVRHHGGLSDTSAIVLDVPEPTGGTELVQGRLPERTGEIAVSPSFLQHEEELGAGTGTTVGSTITLASGDPDSEQTSTATTSTATIVGVVQPGAEITRNDPNGISHIFATAEEQAELGLSQDPAVLYVTAQPGTSAGELVATLTRAVTAVQPGVEVYTASDIITMRAQNAGATSSNALNLLQLITPVCAVVAGIVIATTFTTLVARQTRQVGLLRCVGATRRQVLASVLRTATLTGLAGSVAGAAAGTGLAALVINSGVIEGVGTGHLTVSWRSLALAVLIGTVVTLVSVLRPAYQATRVSPLVALTGEAAGSGSPRRRRRLATVSGAAVIVLGLGLLWGGATWRALQVLVTGAVVVVLGVMVLLPTLVTRVSRLAEALSGGPRRPVLQLATRNLARNPRRSAATAASLLVCVAVAAAMATGVSVFTASWGSYVTSRSPVDIIVGDLATDQDAEAVTAQVQAVEGVETAVAVPSLDVQMTSASAEVDEDVDDQTVTVIATDQEAVSPVLRSLEVLEDLDDHTLVLESVYEIPDGTQVTLTGPEGSADLTVRVNPGASEALVTPAVAKQLAGDAPTASTLWVRASGEITDQAPAAAVREALEGTGLYVADFMESRSGLTDEVVQVAAAVGAMLVFTLLIALSGMASTTSMSVLERTREIGVLRATGTQRAEVRSLFVSEGVLTALLGGGIGLVLGCGVGVAGAAALLNNGEGSPLSVPVWLAPGLLIILLAAAAVGVLASLRPAGAASRVPPVQALAVD</sequence>
<feature type="domain" description="ABC3 transporter permease C-terminal" evidence="8">
    <location>
        <begin position="721"/>
        <end position="838"/>
    </location>
</feature>
<protein>
    <submittedName>
        <fullName evidence="9">ABC transporter permease</fullName>
    </submittedName>
</protein>
<feature type="transmembrane region" description="Helical" evidence="7">
    <location>
        <begin position="809"/>
        <end position="831"/>
    </location>
</feature>
<dbReference type="Proteomes" id="UP000273001">
    <property type="component" value="Chromosome"/>
</dbReference>
<proteinExistence type="inferred from homology"/>
<feature type="transmembrane region" description="Helical" evidence="7">
    <location>
        <begin position="12"/>
        <end position="30"/>
    </location>
</feature>
<feature type="domain" description="ABC3 transporter permease C-terminal" evidence="8">
    <location>
        <begin position="278"/>
        <end position="393"/>
    </location>
</feature>
<dbReference type="EMBL" id="CP032514">
    <property type="protein sequence ID" value="AYD89231.1"/>
    <property type="molecule type" value="Genomic_DNA"/>
</dbReference>
<evidence type="ECO:0000256" key="3">
    <source>
        <dbReference type="ARBA" id="ARBA00022692"/>
    </source>
</evidence>
<feature type="transmembrane region" description="Helical" evidence="7">
    <location>
        <begin position="322"/>
        <end position="346"/>
    </location>
</feature>
<evidence type="ECO:0000313" key="10">
    <source>
        <dbReference type="Proteomes" id="UP000273001"/>
    </source>
</evidence>
<feature type="transmembrane region" description="Helical" evidence="7">
    <location>
        <begin position="712"/>
        <end position="731"/>
    </location>
</feature>
<keyword evidence="5 7" id="KW-0472">Membrane</keyword>
<accession>A0ABM6Z1S7</accession>
<organism evidence="9 10">
    <name type="scientific">Actinomyces lilanjuaniae</name>
    <dbReference type="NCBI Taxonomy" id="2321394"/>
    <lineage>
        <taxon>Bacteria</taxon>
        <taxon>Bacillati</taxon>
        <taxon>Actinomycetota</taxon>
        <taxon>Actinomycetes</taxon>
        <taxon>Actinomycetales</taxon>
        <taxon>Actinomycetaceae</taxon>
        <taxon>Actinomyces</taxon>
    </lineage>
</organism>
<keyword evidence="10" id="KW-1185">Reference proteome</keyword>
<evidence type="ECO:0000259" key="8">
    <source>
        <dbReference type="Pfam" id="PF02687"/>
    </source>
</evidence>
<keyword evidence="3 7" id="KW-0812">Transmembrane</keyword>
<feature type="transmembrane region" description="Helical" evidence="7">
    <location>
        <begin position="437"/>
        <end position="456"/>
    </location>
</feature>
<name>A0ABM6Z1S7_9ACTO</name>
<evidence type="ECO:0000256" key="2">
    <source>
        <dbReference type="ARBA" id="ARBA00022475"/>
    </source>
</evidence>
<evidence type="ECO:0000256" key="1">
    <source>
        <dbReference type="ARBA" id="ARBA00004651"/>
    </source>
</evidence>
<gene>
    <name evidence="9" type="ORF">D5R93_02645</name>
</gene>
<comment type="similarity">
    <text evidence="6">Belongs to the ABC-4 integral membrane protein family.</text>
</comment>
<evidence type="ECO:0000256" key="7">
    <source>
        <dbReference type="SAM" id="Phobius"/>
    </source>
</evidence>
<evidence type="ECO:0000313" key="9">
    <source>
        <dbReference type="EMBL" id="AYD89231.1"/>
    </source>
</evidence>
<evidence type="ECO:0000256" key="4">
    <source>
        <dbReference type="ARBA" id="ARBA00022989"/>
    </source>
</evidence>
<feature type="transmembrane region" description="Helical" evidence="7">
    <location>
        <begin position="274"/>
        <end position="296"/>
    </location>
</feature>
<evidence type="ECO:0000256" key="6">
    <source>
        <dbReference type="ARBA" id="ARBA00038076"/>
    </source>
</evidence>
<dbReference type="PANTHER" id="PTHR30572:SF4">
    <property type="entry name" value="ABC TRANSPORTER PERMEASE YTRF"/>
    <property type="match status" value="1"/>
</dbReference>
<feature type="transmembrane region" description="Helical" evidence="7">
    <location>
        <begin position="771"/>
        <end position="797"/>
    </location>
</feature>
<dbReference type="RefSeq" id="WP_120203683.1">
    <property type="nucleotide sequence ID" value="NZ_CP032514.1"/>
</dbReference>
<feature type="transmembrane region" description="Helical" evidence="7">
    <location>
        <begin position="366"/>
        <end position="386"/>
    </location>
</feature>
<comment type="subcellular location">
    <subcellularLocation>
        <location evidence="1">Cell membrane</location>
        <topology evidence="1">Multi-pass membrane protein</topology>
    </subcellularLocation>
</comment>
<feature type="transmembrane region" description="Helical" evidence="7">
    <location>
        <begin position="494"/>
        <end position="521"/>
    </location>
</feature>
<reference evidence="9 10" key="1">
    <citation type="submission" date="2018-09" db="EMBL/GenBank/DDBJ databases">
        <authorList>
            <person name="Li J."/>
        </authorList>
    </citation>
    <scope>NUCLEOTIDE SEQUENCE [LARGE SCALE GENOMIC DNA]</scope>
    <source>
        <strain evidence="9 10">2129</strain>
    </source>
</reference>
<evidence type="ECO:0000256" key="5">
    <source>
        <dbReference type="ARBA" id="ARBA00023136"/>
    </source>
</evidence>